<feature type="domain" description="N-acetyltransferase" evidence="1">
    <location>
        <begin position="28"/>
        <end position="166"/>
    </location>
</feature>
<protein>
    <submittedName>
        <fullName evidence="2">Acyl-CoA N-acyltransferase</fullName>
    </submittedName>
</protein>
<dbReference type="Pfam" id="PF00583">
    <property type="entry name" value="Acetyltransf_1"/>
    <property type="match status" value="1"/>
</dbReference>
<dbReference type="InterPro" id="IPR000182">
    <property type="entry name" value="GNAT_dom"/>
</dbReference>
<dbReference type="EMBL" id="ML178835">
    <property type="protein sequence ID" value="TFK99174.1"/>
    <property type="molecule type" value="Genomic_DNA"/>
</dbReference>
<evidence type="ECO:0000313" key="3">
    <source>
        <dbReference type="Proteomes" id="UP000305067"/>
    </source>
</evidence>
<dbReference type="GO" id="GO:0016747">
    <property type="term" value="F:acyltransferase activity, transferring groups other than amino-acyl groups"/>
    <property type="evidence" value="ECO:0007669"/>
    <property type="project" value="InterPro"/>
</dbReference>
<dbReference type="AlphaFoldDB" id="A0A5C3QAV2"/>
<keyword evidence="2" id="KW-0012">Acyltransferase</keyword>
<proteinExistence type="predicted"/>
<evidence type="ECO:0000313" key="2">
    <source>
        <dbReference type="EMBL" id="TFK99174.1"/>
    </source>
</evidence>
<evidence type="ECO:0000259" key="1">
    <source>
        <dbReference type="PROSITE" id="PS51186"/>
    </source>
</evidence>
<reference evidence="2 3" key="1">
    <citation type="journal article" date="2019" name="Nat. Ecol. Evol.">
        <title>Megaphylogeny resolves global patterns of mushroom evolution.</title>
        <authorList>
            <person name="Varga T."/>
            <person name="Krizsan K."/>
            <person name="Foldi C."/>
            <person name="Dima B."/>
            <person name="Sanchez-Garcia M."/>
            <person name="Sanchez-Ramirez S."/>
            <person name="Szollosi G.J."/>
            <person name="Szarkandi J.G."/>
            <person name="Papp V."/>
            <person name="Albert L."/>
            <person name="Andreopoulos W."/>
            <person name="Angelini C."/>
            <person name="Antonin V."/>
            <person name="Barry K.W."/>
            <person name="Bougher N.L."/>
            <person name="Buchanan P."/>
            <person name="Buyck B."/>
            <person name="Bense V."/>
            <person name="Catcheside P."/>
            <person name="Chovatia M."/>
            <person name="Cooper J."/>
            <person name="Damon W."/>
            <person name="Desjardin D."/>
            <person name="Finy P."/>
            <person name="Geml J."/>
            <person name="Haridas S."/>
            <person name="Hughes K."/>
            <person name="Justo A."/>
            <person name="Karasinski D."/>
            <person name="Kautmanova I."/>
            <person name="Kiss B."/>
            <person name="Kocsube S."/>
            <person name="Kotiranta H."/>
            <person name="LaButti K.M."/>
            <person name="Lechner B.E."/>
            <person name="Liimatainen K."/>
            <person name="Lipzen A."/>
            <person name="Lukacs Z."/>
            <person name="Mihaltcheva S."/>
            <person name="Morgado L.N."/>
            <person name="Niskanen T."/>
            <person name="Noordeloos M.E."/>
            <person name="Ohm R.A."/>
            <person name="Ortiz-Santana B."/>
            <person name="Ovrebo C."/>
            <person name="Racz N."/>
            <person name="Riley R."/>
            <person name="Savchenko A."/>
            <person name="Shiryaev A."/>
            <person name="Soop K."/>
            <person name="Spirin V."/>
            <person name="Szebenyi C."/>
            <person name="Tomsovsky M."/>
            <person name="Tulloss R.E."/>
            <person name="Uehling J."/>
            <person name="Grigoriev I.V."/>
            <person name="Vagvolgyi C."/>
            <person name="Papp T."/>
            <person name="Martin F.M."/>
            <person name="Miettinen O."/>
            <person name="Hibbett D.S."/>
            <person name="Nagy L.G."/>
        </authorList>
    </citation>
    <scope>NUCLEOTIDE SEQUENCE [LARGE SCALE GENOMIC DNA]</scope>
    <source>
        <strain evidence="2 3">CBS 309.79</strain>
    </source>
</reference>
<gene>
    <name evidence="2" type="ORF">BDV98DRAFT_551904</name>
</gene>
<dbReference type="CDD" id="cd04301">
    <property type="entry name" value="NAT_SF"/>
    <property type="match status" value="1"/>
</dbReference>
<dbReference type="SUPFAM" id="SSF55729">
    <property type="entry name" value="Acyl-CoA N-acyltransferases (Nat)"/>
    <property type="match status" value="1"/>
</dbReference>
<dbReference type="Gene3D" id="3.40.630.30">
    <property type="match status" value="1"/>
</dbReference>
<dbReference type="Proteomes" id="UP000305067">
    <property type="component" value="Unassembled WGS sequence"/>
</dbReference>
<sequence>MSTTTETTTTLETTSTTKPDTTLHAYRIETFPENHESMKECHKIRFDVFHREQGFPLDPQIDTYELDAPSQHFLLRLVDGEKPIGTIRGTHRPYPELEPNAYKLSQLAILEEHRKTGWGGVLVDALHEWVKDDAKERGIRLGGELVVRLVSQVRVRGFYEKYGYEP</sequence>
<dbReference type="InterPro" id="IPR016181">
    <property type="entry name" value="Acyl_CoA_acyltransferase"/>
</dbReference>
<keyword evidence="3" id="KW-1185">Reference proteome</keyword>
<keyword evidence="2" id="KW-0808">Transferase</keyword>
<organism evidence="2 3">
    <name type="scientific">Pterulicium gracile</name>
    <dbReference type="NCBI Taxonomy" id="1884261"/>
    <lineage>
        <taxon>Eukaryota</taxon>
        <taxon>Fungi</taxon>
        <taxon>Dikarya</taxon>
        <taxon>Basidiomycota</taxon>
        <taxon>Agaricomycotina</taxon>
        <taxon>Agaricomycetes</taxon>
        <taxon>Agaricomycetidae</taxon>
        <taxon>Agaricales</taxon>
        <taxon>Pleurotineae</taxon>
        <taxon>Pterulaceae</taxon>
        <taxon>Pterulicium</taxon>
    </lineage>
</organism>
<accession>A0A5C3QAV2</accession>
<feature type="non-terminal residue" evidence="2">
    <location>
        <position position="166"/>
    </location>
</feature>
<name>A0A5C3QAV2_9AGAR</name>
<dbReference type="GO" id="GO:0006048">
    <property type="term" value="P:UDP-N-acetylglucosamine biosynthetic process"/>
    <property type="evidence" value="ECO:0007669"/>
    <property type="project" value="UniProtKB-UniPathway"/>
</dbReference>
<dbReference type="OrthoDB" id="329272at2759"/>
<dbReference type="UniPathway" id="UPA00113">
    <property type="reaction ID" value="UER00529"/>
</dbReference>
<dbReference type="PROSITE" id="PS51186">
    <property type="entry name" value="GNAT"/>
    <property type="match status" value="1"/>
</dbReference>